<organism evidence="1 2">
    <name type="scientific">Paenibacillus mucilaginosus (strain KNP414)</name>
    <dbReference type="NCBI Taxonomy" id="1036673"/>
    <lineage>
        <taxon>Bacteria</taxon>
        <taxon>Bacillati</taxon>
        <taxon>Bacillota</taxon>
        <taxon>Bacilli</taxon>
        <taxon>Bacillales</taxon>
        <taxon>Paenibacillaceae</taxon>
        <taxon>Paenibacillus</taxon>
    </lineage>
</organism>
<evidence type="ECO:0000313" key="2">
    <source>
        <dbReference type="Proteomes" id="UP000006620"/>
    </source>
</evidence>
<dbReference type="EMBL" id="CP002869">
    <property type="protein sequence ID" value="AEI42543.1"/>
    <property type="molecule type" value="Genomic_DNA"/>
</dbReference>
<name>F8FBH6_PAEMK</name>
<dbReference type="PATRIC" id="fig|1036673.3.peg.3685"/>
<dbReference type="Proteomes" id="UP000006620">
    <property type="component" value="Chromosome"/>
</dbReference>
<evidence type="ECO:0000313" key="1">
    <source>
        <dbReference type="EMBL" id="AEI42543.1"/>
    </source>
</evidence>
<accession>F8FBH6</accession>
<reference evidence="1 2" key="2">
    <citation type="journal article" date="2013" name="Genome Announc.">
        <title>Genome Sequence of Growth-Improving Paenibacillus mucilaginosus Strain KNP414.</title>
        <authorList>
            <person name="Lu J.J."/>
            <person name="Wang J.F."/>
            <person name="Hu X.F."/>
        </authorList>
    </citation>
    <scope>NUCLEOTIDE SEQUENCE [LARGE SCALE GENOMIC DNA]</scope>
    <source>
        <strain evidence="1 2">KNP414</strain>
    </source>
</reference>
<gene>
    <name evidence="1" type="ordered locus">KNP414_04009</name>
</gene>
<dbReference type="KEGG" id="pms:KNP414_04009"/>
<sequence>MHSFGVICKFRFSLKGKSSQKIFRAHVTFYRRRPSILLVL</sequence>
<dbReference type="AlphaFoldDB" id="F8FBH6"/>
<protein>
    <submittedName>
        <fullName evidence="1">Uncharacterized protein</fullName>
    </submittedName>
</protein>
<proteinExistence type="predicted"/>
<reference evidence="2" key="1">
    <citation type="submission" date="2011-06" db="EMBL/GenBank/DDBJ databases">
        <title>Complete genome sequence of Paenibacillus mucilaginosus KNP414.</title>
        <authorList>
            <person name="Wang J."/>
            <person name="Hu S."/>
            <person name="Hu X."/>
            <person name="Zhang B."/>
            <person name="Dong D."/>
            <person name="Zhang S."/>
            <person name="Zhao K."/>
            <person name="Wu D."/>
        </authorList>
    </citation>
    <scope>NUCLEOTIDE SEQUENCE [LARGE SCALE GENOMIC DNA]</scope>
    <source>
        <strain evidence="2">KNP414</strain>
    </source>
</reference>
<dbReference type="HOGENOM" id="CLU_3293482_0_0_9"/>